<comment type="caution">
    <text evidence="2">The sequence shown here is derived from an EMBL/GenBank/DDBJ whole genome shotgun (WGS) entry which is preliminary data.</text>
</comment>
<accession>A0AAV9I7S2</accession>
<evidence type="ECO:0000313" key="2">
    <source>
        <dbReference type="EMBL" id="KAK4467181.1"/>
    </source>
</evidence>
<dbReference type="Proteomes" id="UP001321749">
    <property type="component" value="Unassembled WGS sequence"/>
</dbReference>
<evidence type="ECO:0000256" key="1">
    <source>
        <dbReference type="SAM" id="MobiDB-lite"/>
    </source>
</evidence>
<reference evidence="2" key="1">
    <citation type="journal article" date="2023" name="Mol. Phylogenet. Evol.">
        <title>Genome-scale phylogeny and comparative genomics of the fungal order Sordariales.</title>
        <authorList>
            <person name="Hensen N."/>
            <person name="Bonometti L."/>
            <person name="Westerberg I."/>
            <person name="Brannstrom I.O."/>
            <person name="Guillou S."/>
            <person name="Cros-Aarteil S."/>
            <person name="Calhoun S."/>
            <person name="Haridas S."/>
            <person name="Kuo A."/>
            <person name="Mondo S."/>
            <person name="Pangilinan J."/>
            <person name="Riley R."/>
            <person name="LaButti K."/>
            <person name="Andreopoulos B."/>
            <person name="Lipzen A."/>
            <person name="Chen C."/>
            <person name="Yan M."/>
            <person name="Daum C."/>
            <person name="Ng V."/>
            <person name="Clum A."/>
            <person name="Steindorff A."/>
            <person name="Ohm R.A."/>
            <person name="Martin F."/>
            <person name="Silar P."/>
            <person name="Natvig D.O."/>
            <person name="Lalanne C."/>
            <person name="Gautier V."/>
            <person name="Ament-Velasquez S.L."/>
            <person name="Kruys A."/>
            <person name="Hutchinson M.I."/>
            <person name="Powell A.J."/>
            <person name="Barry K."/>
            <person name="Miller A.N."/>
            <person name="Grigoriev I.V."/>
            <person name="Debuchy R."/>
            <person name="Gladieux P."/>
            <person name="Hiltunen Thoren M."/>
            <person name="Johannesson H."/>
        </authorList>
    </citation>
    <scope>NUCLEOTIDE SEQUENCE</scope>
    <source>
        <strain evidence="2">PSN324</strain>
    </source>
</reference>
<evidence type="ECO:0008006" key="4">
    <source>
        <dbReference type="Google" id="ProtNLM"/>
    </source>
</evidence>
<proteinExistence type="predicted"/>
<protein>
    <recommendedName>
        <fullName evidence="4">Ribosome biogenesis protein ALB1</fullName>
    </recommendedName>
</protein>
<organism evidence="2 3">
    <name type="scientific">Cladorrhinum samala</name>
    <dbReference type="NCBI Taxonomy" id="585594"/>
    <lineage>
        <taxon>Eukaryota</taxon>
        <taxon>Fungi</taxon>
        <taxon>Dikarya</taxon>
        <taxon>Ascomycota</taxon>
        <taxon>Pezizomycotina</taxon>
        <taxon>Sordariomycetes</taxon>
        <taxon>Sordariomycetidae</taxon>
        <taxon>Sordariales</taxon>
        <taxon>Podosporaceae</taxon>
        <taxon>Cladorrhinum</taxon>
    </lineage>
</organism>
<name>A0AAV9I7S2_9PEZI</name>
<feature type="compositionally biased region" description="Polar residues" evidence="1">
    <location>
        <begin position="1"/>
        <end position="10"/>
    </location>
</feature>
<reference evidence="2" key="2">
    <citation type="submission" date="2023-06" db="EMBL/GenBank/DDBJ databases">
        <authorList>
            <consortium name="Lawrence Berkeley National Laboratory"/>
            <person name="Mondo S.J."/>
            <person name="Hensen N."/>
            <person name="Bonometti L."/>
            <person name="Westerberg I."/>
            <person name="Brannstrom I.O."/>
            <person name="Guillou S."/>
            <person name="Cros-Aarteil S."/>
            <person name="Calhoun S."/>
            <person name="Haridas S."/>
            <person name="Kuo A."/>
            <person name="Pangilinan J."/>
            <person name="Riley R."/>
            <person name="Labutti K."/>
            <person name="Andreopoulos B."/>
            <person name="Lipzen A."/>
            <person name="Chen C."/>
            <person name="Yanf M."/>
            <person name="Daum C."/>
            <person name="Ng V."/>
            <person name="Clum A."/>
            <person name="Steindorff A."/>
            <person name="Ohm R."/>
            <person name="Martin F."/>
            <person name="Silar P."/>
            <person name="Natvig D."/>
            <person name="Lalanne C."/>
            <person name="Gautier V."/>
            <person name="Ament-Velasquez S.L."/>
            <person name="Kruys A."/>
            <person name="Hutchinson M.I."/>
            <person name="Powell A.J."/>
            <person name="Barry K."/>
            <person name="Miller A.N."/>
            <person name="Grigoriev I.V."/>
            <person name="Debuchy R."/>
            <person name="Gladieux P."/>
            <person name="Thoren M.H."/>
            <person name="Johannesson H."/>
        </authorList>
    </citation>
    <scope>NUCLEOTIDE SEQUENCE</scope>
    <source>
        <strain evidence="2">PSN324</strain>
    </source>
</reference>
<feature type="region of interest" description="Disordered" evidence="1">
    <location>
        <begin position="1"/>
        <end position="69"/>
    </location>
</feature>
<dbReference type="AlphaFoldDB" id="A0AAV9I7S2"/>
<keyword evidence="3" id="KW-1185">Reference proteome</keyword>
<dbReference type="EMBL" id="MU864928">
    <property type="protein sequence ID" value="KAK4467181.1"/>
    <property type="molecule type" value="Genomic_DNA"/>
</dbReference>
<evidence type="ECO:0000313" key="3">
    <source>
        <dbReference type="Proteomes" id="UP001321749"/>
    </source>
</evidence>
<sequence length="116" mass="12507">MPSVKNPNKPSKNRLAARAAKVRKERQKSSAAGRAGAPSLDDQRHGAREGLLPTSGPKKPVSGKKARKLEKKLGYALKRKMEKEGGAVVGMDIEPAITTDKTEKVTKTDEAEMDIS</sequence>
<gene>
    <name evidence="2" type="ORF">QBC42DRAFT_281786</name>
</gene>